<sequence>MTKKSTQHGFISGRAYAKALQEQRSAITMDAADVAQYAALKNIGIGFSDAFLSQANVAYGMDDVQGGVTAGSTGSPIQFLQAWLPSFVHVATAPRQIDILTGISTVGEWHDEEVVQPILEMTGKAVPYGDTTPVPLVGYNLNYERRTIQRFEAGFAVGSLESARGAAARLDAANTKRASAMLALNIIRNDVGFYGYNDGNSRTYGFLNDPSLPAYKTVAQGKSGSTKWNQKTFEEITGDLTTAFTQLVAQSKGLIDAINTPTTLALPAGHEVILNTVNAFGMSVKKWLKDNYPNCRTETAPQLTGANGGVDSFYLYAEEIVGDTSDDDRRVWIQAVPAQFMALGVDPQGKRTVEDNTNATAGVMCKRPYAVYRASGI</sequence>
<accession>A0A6I5WKI1</accession>
<dbReference type="EMBL" id="CP041334">
    <property type="protein sequence ID" value="QKY73324.1"/>
    <property type="molecule type" value="Genomic_DNA"/>
</dbReference>
<organism evidence="1 2">
    <name type="scientific">Glaesserella parasuis</name>
    <name type="common">Haemophilus parasuis</name>
    <dbReference type="NCBI Taxonomy" id="738"/>
    <lineage>
        <taxon>Bacteria</taxon>
        <taxon>Pseudomonadati</taxon>
        <taxon>Pseudomonadota</taxon>
        <taxon>Gammaproteobacteria</taxon>
        <taxon>Pasteurellales</taxon>
        <taxon>Pasteurellaceae</taxon>
        <taxon>Glaesserella</taxon>
    </lineage>
</organism>
<dbReference type="InterPro" id="IPR020049">
    <property type="entry name" value="Major_capsid-like"/>
</dbReference>
<dbReference type="Proteomes" id="UP000509790">
    <property type="component" value="Chromosome"/>
</dbReference>
<gene>
    <name evidence="1" type="ORF">FLK62_08800</name>
</gene>
<evidence type="ECO:0000313" key="2">
    <source>
        <dbReference type="Proteomes" id="UP000509790"/>
    </source>
</evidence>
<reference evidence="1 2" key="1">
    <citation type="submission" date="2019-06" db="EMBL/GenBank/DDBJ databases">
        <title>Complete genome sequence of Haemophilus parasuis HPS412.</title>
        <authorList>
            <person name="Yang S."/>
            <person name="Huang C."/>
        </authorList>
    </citation>
    <scope>NUCLEOTIDE SEQUENCE [LARGE SCALE GENOMIC DNA]</scope>
    <source>
        <strain evidence="1 2">HPS412</strain>
    </source>
</reference>
<name>A0A6I5WKI1_GLAPU</name>
<dbReference type="AlphaFoldDB" id="A0A6I5WKI1"/>
<evidence type="ECO:0000313" key="1">
    <source>
        <dbReference type="EMBL" id="QKY73324.1"/>
    </source>
</evidence>
<proteinExistence type="predicted"/>
<dbReference type="Pfam" id="PF09950">
    <property type="entry name" value="Major_capside"/>
    <property type="match status" value="1"/>
</dbReference>
<protein>
    <submittedName>
        <fullName evidence="1">DUF2184 domain-containing protein</fullName>
    </submittedName>
</protein>
<dbReference type="RefSeq" id="WP_005713549.1">
    <property type="nucleotide sequence ID" value="NZ_CP041334.1"/>
</dbReference>